<dbReference type="EMBL" id="JAWRVG010000007">
    <property type="protein sequence ID" value="KAK4081222.1"/>
    <property type="molecule type" value="Genomic_DNA"/>
</dbReference>
<dbReference type="GeneID" id="87916875"/>
<sequence length="103" mass="11424">MPTAKEPPAMDTAGLQSLWNKQQSQSVLRAANRAPESPGNLLLTGYDSVHVPMLKLREPLSINVQLAPNDNRDPMGSASRDEARRLAFSKNRAWTPLVEQDKM</sequence>
<gene>
    <name evidence="1" type="ORF">Triagg1_2754</name>
</gene>
<dbReference type="AlphaFoldDB" id="A0AAE1IGK9"/>
<name>A0AAE1IGK9_9HYPO</name>
<dbReference type="RefSeq" id="XP_062758371.1">
    <property type="nucleotide sequence ID" value="XM_062896970.1"/>
</dbReference>
<comment type="caution">
    <text evidence="1">The sequence shown here is derived from an EMBL/GenBank/DDBJ whole genome shotgun (WGS) entry which is preliminary data.</text>
</comment>
<evidence type="ECO:0000313" key="2">
    <source>
        <dbReference type="Proteomes" id="UP001273209"/>
    </source>
</evidence>
<organism evidence="1 2">
    <name type="scientific">Trichoderma aggressivum f. europaeum</name>
    <dbReference type="NCBI Taxonomy" id="173218"/>
    <lineage>
        <taxon>Eukaryota</taxon>
        <taxon>Fungi</taxon>
        <taxon>Dikarya</taxon>
        <taxon>Ascomycota</taxon>
        <taxon>Pezizomycotina</taxon>
        <taxon>Sordariomycetes</taxon>
        <taxon>Hypocreomycetidae</taxon>
        <taxon>Hypocreales</taxon>
        <taxon>Hypocreaceae</taxon>
        <taxon>Trichoderma</taxon>
    </lineage>
</organism>
<evidence type="ECO:0000313" key="1">
    <source>
        <dbReference type="EMBL" id="KAK4081222.1"/>
    </source>
</evidence>
<protein>
    <submittedName>
        <fullName evidence="1">Uncharacterized protein</fullName>
    </submittedName>
</protein>
<proteinExistence type="predicted"/>
<reference evidence="1" key="1">
    <citation type="submission" date="2023-11" db="EMBL/GenBank/DDBJ databases">
        <title>The genome sequences of three competitors of mushroom-forming fungi.</title>
        <authorList>
            <person name="Beijen E."/>
            <person name="Ohm R.A."/>
        </authorList>
    </citation>
    <scope>NUCLEOTIDE SEQUENCE</scope>
    <source>
        <strain evidence="1">CBS 100526</strain>
    </source>
</reference>
<dbReference type="Proteomes" id="UP001273209">
    <property type="component" value="Unassembled WGS sequence"/>
</dbReference>
<keyword evidence="2" id="KW-1185">Reference proteome</keyword>
<accession>A0AAE1IGK9</accession>